<evidence type="ECO:0000259" key="4">
    <source>
        <dbReference type="Pfam" id="PF00755"/>
    </source>
</evidence>
<dbReference type="InterPro" id="IPR039551">
    <property type="entry name" value="Cho/carn_acyl_trans"/>
</dbReference>
<accession>A0A8C4N8U1</accession>
<dbReference type="PANTHER" id="PTHR22589">
    <property type="entry name" value="CARNITINE O-ACYLTRANSFERASE"/>
    <property type="match status" value="1"/>
</dbReference>
<keyword evidence="6" id="KW-1185">Reference proteome</keyword>
<dbReference type="GO" id="GO:0009437">
    <property type="term" value="P:carnitine metabolic process"/>
    <property type="evidence" value="ECO:0007669"/>
    <property type="project" value="TreeGrafter"/>
</dbReference>
<evidence type="ECO:0000313" key="5">
    <source>
        <dbReference type="Ensembl" id="ENSEBUP00000003129.1"/>
    </source>
</evidence>
<dbReference type="Pfam" id="PF00755">
    <property type="entry name" value="Carn_acyltransf"/>
    <property type="match status" value="1"/>
</dbReference>
<dbReference type="SUPFAM" id="SSF52777">
    <property type="entry name" value="CoA-dependent acyltransferases"/>
    <property type="match status" value="2"/>
</dbReference>
<reference evidence="5" key="2">
    <citation type="submission" date="2025-09" db="UniProtKB">
        <authorList>
            <consortium name="Ensembl"/>
        </authorList>
    </citation>
    <scope>IDENTIFICATION</scope>
</reference>
<feature type="domain" description="Choline/carnitine acyltransferase" evidence="4">
    <location>
        <begin position="1"/>
        <end position="323"/>
    </location>
</feature>
<dbReference type="Gene3D" id="3.30.559.70">
    <property type="entry name" value="Choline/Carnitine o-acyltransferase, domain 2"/>
    <property type="match status" value="1"/>
</dbReference>
<dbReference type="InterPro" id="IPR042231">
    <property type="entry name" value="Cho/carn_acyl_trans_2"/>
</dbReference>
<sequence length="344" mass="37832">MCSGNFYKLWTTQGDLLLQPSDLQWQISWILSSCSQRGKLPPEACLAALTAGPRPVWAETRSLFLSAGRNKISSSALEKAAFVLLLDSGYHAIEEYHRKGKGNLYCNGRSDYHGNVSCNNMGDCQSESGEKFQLESNPEEMSRFGQHLLLGTSLDRWHDKSLSIIVLPTGAAGLLAECSLVDPAVASHFWQNILTKEHWLGYTAAGDCQGDATLTVTPPHLFEWNIPFECHRRAAASLSLVRSLATNTDLLMLPVHDLDFGHQDAGFTNTQLALQLASFRDRGKFCTSADVTPSRLCSGGRSDLVWTISKETCDFVLAMENPDVLVCGALSWTERCRGNTLISV</sequence>
<organism evidence="5 6">
    <name type="scientific">Eptatretus burgeri</name>
    <name type="common">Inshore hagfish</name>
    <dbReference type="NCBI Taxonomy" id="7764"/>
    <lineage>
        <taxon>Eukaryota</taxon>
        <taxon>Metazoa</taxon>
        <taxon>Chordata</taxon>
        <taxon>Craniata</taxon>
        <taxon>Vertebrata</taxon>
        <taxon>Cyclostomata</taxon>
        <taxon>Myxini</taxon>
        <taxon>Myxiniformes</taxon>
        <taxon>Myxinidae</taxon>
        <taxon>Eptatretinae</taxon>
        <taxon>Eptatretus</taxon>
    </lineage>
</organism>
<dbReference type="AlphaFoldDB" id="A0A8C4N8U1"/>
<protein>
    <recommendedName>
        <fullName evidence="4">Choline/carnitine acyltransferase domain-containing protein</fullName>
    </recommendedName>
</protein>
<dbReference type="GO" id="GO:0004095">
    <property type="term" value="F:carnitine O-palmitoyltransferase activity"/>
    <property type="evidence" value="ECO:0007669"/>
    <property type="project" value="TreeGrafter"/>
</dbReference>
<dbReference type="Gene3D" id="3.30.559.10">
    <property type="entry name" value="Chloramphenicol acetyltransferase-like domain"/>
    <property type="match status" value="1"/>
</dbReference>
<dbReference type="Proteomes" id="UP000694388">
    <property type="component" value="Unplaced"/>
</dbReference>
<dbReference type="GeneTree" id="ENSGT01150000286917"/>
<comment type="similarity">
    <text evidence="1">Belongs to the carnitine/choline acetyltransferase family.</text>
</comment>
<reference evidence="5" key="1">
    <citation type="submission" date="2025-08" db="UniProtKB">
        <authorList>
            <consortium name="Ensembl"/>
        </authorList>
    </citation>
    <scope>IDENTIFICATION</scope>
</reference>
<evidence type="ECO:0000313" key="6">
    <source>
        <dbReference type="Proteomes" id="UP000694388"/>
    </source>
</evidence>
<keyword evidence="3" id="KW-0012">Acyltransferase</keyword>
<dbReference type="InterPro" id="IPR023213">
    <property type="entry name" value="CAT-like_dom_sf"/>
</dbReference>
<dbReference type="GO" id="GO:0005739">
    <property type="term" value="C:mitochondrion"/>
    <property type="evidence" value="ECO:0007669"/>
    <property type="project" value="TreeGrafter"/>
</dbReference>
<dbReference type="PANTHER" id="PTHR22589:SF31">
    <property type="entry name" value="CARNITINE O-PALMITOYLTRANSFERASE"/>
    <property type="match status" value="1"/>
</dbReference>
<evidence type="ECO:0000256" key="2">
    <source>
        <dbReference type="ARBA" id="ARBA00022679"/>
    </source>
</evidence>
<name>A0A8C4N8U1_EPTBU</name>
<evidence type="ECO:0000256" key="1">
    <source>
        <dbReference type="ARBA" id="ARBA00005232"/>
    </source>
</evidence>
<keyword evidence="2" id="KW-0808">Transferase</keyword>
<dbReference type="InterPro" id="IPR000542">
    <property type="entry name" value="Carn_acyl_trans"/>
</dbReference>
<proteinExistence type="inferred from homology"/>
<evidence type="ECO:0000256" key="3">
    <source>
        <dbReference type="ARBA" id="ARBA00023315"/>
    </source>
</evidence>
<dbReference type="GO" id="GO:0006631">
    <property type="term" value="P:fatty acid metabolic process"/>
    <property type="evidence" value="ECO:0007669"/>
    <property type="project" value="TreeGrafter"/>
</dbReference>
<dbReference type="Ensembl" id="ENSEBUT00000003493.1">
    <property type="protein sequence ID" value="ENSEBUP00000003129.1"/>
    <property type="gene ID" value="ENSEBUG00000002305.1"/>
</dbReference>